<accession>A0A6N2L1D7</accession>
<proteinExistence type="predicted"/>
<evidence type="ECO:0000313" key="1">
    <source>
        <dbReference type="EMBL" id="VFU34695.1"/>
    </source>
</evidence>
<organism evidence="1">
    <name type="scientific">Salix viminalis</name>
    <name type="common">Common osier</name>
    <name type="synonym">Basket willow</name>
    <dbReference type="NCBI Taxonomy" id="40686"/>
    <lineage>
        <taxon>Eukaryota</taxon>
        <taxon>Viridiplantae</taxon>
        <taxon>Streptophyta</taxon>
        <taxon>Embryophyta</taxon>
        <taxon>Tracheophyta</taxon>
        <taxon>Spermatophyta</taxon>
        <taxon>Magnoliopsida</taxon>
        <taxon>eudicotyledons</taxon>
        <taxon>Gunneridae</taxon>
        <taxon>Pentapetalae</taxon>
        <taxon>rosids</taxon>
        <taxon>fabids</taxon>
        <taxon>Malpighiales</taxon>
        <taxon>Salicaceae</taxon>
        <taxon>Saliceae</taxon>
        <taxon>Salix</taxon>
    </lineage>
</organism>
<dbReference type="AlphaFoldDB" id="A0A6N2L1D7"/>
<protein>
    <submittedName>
        <fullName evidence="1">Uncharacterized protein</fullName>
    </submittedName>
</protein>
<gene>
    <name evidence="1" type="ORF">SVIM_LOCUS167728</name>
</gene>
<sequence length="160" mass="17699">MEADDLSVLHKSLFEDKLSATDLFLQKLRSDPSIKSALQRFYSILKRGVSLIDDDANNSERKLGFQLWTDSQIKSVVSLGIAIVSSSRSLSVEQAEPTVVAVVHQLVEFAVCYLEKAEFSGNDFSIQPLVGGSGSWNLTSSVRFLLLEEVILLLLYGLVF</sequence>
<name>A0A6N2L1D7_SALVM</name>
<reference evidence="1" key="1">
    <citation type="submission" date="2019-03" db="EMBL/GenBank/DDBJ databases">
        <authorList>
            <person name="Mank J."/>
            <person name="Almeida P."/>
        </authorList>
    </citation>
    <scope>NUCLEOTIDE SEQUENCE</scope>
    <source>
        <strain evidence="1">78183</strain>
    </source>
</reference>
<dbReference type="EMBL" id="CAADRP010001035">
    <property type="protein sequence ID" value="VFU34695.1"/>
    <property type="molecule type" value="Genomic_DNA"/>
</dbReference>